<evidence type="ECO:0000259" key="3">
    <source>
        <dbReference type="PROSITE" id="PS50234"/>
    </source>
</evidence>
<dbReference type="SUPFAM" id="SSF53300">
    <property type="entry name" value="vWA-like"/>
    <property type="match status" value="2"/>
</dbReference>
<name>A0ABD0JBW9_9CAEN</name>
<dbReference type="Pfam" id="PF24064">
    <property type="entry name" value="HTH_NPRL3"/>
    <property type="match status" value="1"/>
</dbReference>
<keyword evidence="5" id="KW-1185">Reference proteome</keyword>
<feature type="domain" description="VWFA" evidence="3">
    <location>
        <begin position="868"/>
        <end position="1047"/>
    </location>
</feature>
<dbReference type="Pfam" id="PF03666">
    <property type="entry name" value="NPR3"/>
    <property type="match status" value="1"/>
</dbReference>
<dbReference type="GO" id="GO:0005764">
    <property type="term" value="C:lysosome"/>
    <property type="evidence" value="ECO:0007669"/>
    <property type="project" value="UniProtKB-SubCell"/>
</dbReference>
<accession>A0ABD0JBW9</accession>
<dbReference type="PANTHER" id="PTHR13153:SF5">
    <property type="entry name" value="GATOR COMPLEX PROTEIN NPRL3"/>
    <property type="match status" value="1"/>
</dbReference>
<reference evidence="4 5" key="1">
    <citation type="journal article" date="2023" name="Sci. Data">
        <title>Genome assembly of the Korean intertidal mud-creeper Batillaria attramentaria.</title>
        <authorList>
            <person name="Patra A.K."/>
            <person name="Ho P.T."/>
            <person name="Jun S."/>
            <person name="Lee S.J."/>
            <person name="Kim Y."/>
            <person name="Won Y.J."/>
        </authorList>
    </citation>
    <scope>NUCLEOTIDE SEQUENCE [LARGE SCALE GENOMIC DNA]</scope>
    <source>
        <strain evidence="4">Wonlab-2016</strain>
    </source>
</reference>
<comment type="function">
    <text evidence="2">As a component of the GATOR1 complex functions as an inhibitor of the amino acid-sensing branch of the TORC1 pathway.</text>
</comment>
<dbReference type="SMART" id="SM00327">
    <property type="entry name" value="VWA"/>
    <property type="match status" value="2"/>
</dbReference>
<feature type="domain" description="VWFA" evidence="3">
    <location>
        <begin position="656"/>
        <end position="833"/>
    </location>
</feature>
<dbReference type="Gene3D" id="3.40.50.410">
    <property type="entry name" value="von Willebrand factor, type A domain"/>
    <property type="match status" value="2"/>
</dbReference>
<organism evidence="4 5">
    <name type="scientific">Batillaria attramentaria</name>
    <dbReference type="NCBI Taxonomy" id="370345"/>
    <lineage>
        <taxon>Eukaryota</taxon>
        <taxon>Metazoa</taxon>
        <taxon>Spiralia</taxon>
        <taxon>Lophotrochozoa</taxon>
        <taxon>Mollusca</taxon>
        <taxon>Gastropoda</taxon>
        <taxon>Caenogastropoda</taxon>
        <taxon>Sorbeoconcha</taxon>
        <taxon>Cerithioidea</taxon>
        <taxon>Batillariidae</taxon>
        <taxon>Batillaria</taxon>
    </lineage>
</organism>
<evidence type="ECO:0000313" key="4">
    <source>
        <dbReference type="EMBL" id="KAK7469737.1"/>
    </source>
</evidence>
<keyword evidence="2" id="KW-0732">Signal</keyword>
<dbReference type="Proteomes" id="UP001519460">
    <property type="component" value="Unassembled WGS sequence"/>
</dbReference>
<dbReference type="GO" id="GO:1990130">
    <property type="term" value="C:GATOR1 complex"/>
    <property type="evidence" value="ECO:0007669"/>
    <property type="project" value="UniProtKB-UniRule"/>
</dbReference>
<dbReference type="InterPro" id="IPR002035">
    <property type="entry name" value="VWF_A"/>
</dbReference>
<protein>
    <recommendedName>
        <fullName evidence="2">GATOR complex protein NPRL3</fullName>
    </recommendedName>
    <alternativeName>
        <fullName evidence="2">Nitrogen permease regulator 3-like protein</fullName>
    </alternativeName>
</protein>
<dbReference type="PANTHER" id="PTHR13153">
    <property type="entry name" value="CGTHBA PROTEIN -14 GENE PROTEIN"/>
    <property type="match status" value="1"/>
</dbReference>
<dbReference type="Pfam" id="PF00092">
    <property type="entry name" value="VWA"/>
    <property type="match status" value="2"/>
</dbReference>
<dbReference type="EMBL" id="JACVVK020000506">
    <property type="protein sequence ID" value="KAK7469737.1"/>
    <property type="molecule type" value="Genomic_DNA"/>
</dbReference>
<proteinExistence type="inferred from homology"/>
<evidence type="ECO:0000313" key="5">
    <source>
        <dbReference type="Proteomes" id="UP001519460"/>
    </source>
</evidence>
<keyword evidence="2" id="KW-0458">Lysosome</keyword>
<dbReference type="InterPro" id="IPR036465">
    <property type="entry name" value="vWFA_dom_sf"/>
</dbReference>
<comment type="subcellular location">
    <subcellularLocation>
        <location evidence="2">Lysosome</location>
    </subcellularLocation>
</comment>
<evidence type="ECO:0000256" key="1">
    <source>
        <dbReference type="ARBA" id="ARBA00010546"/>
    </source>
</evidence>
<comment type="similarity">
    <text evidence="1 2">Belongs to the NPR3 family.</text>
</comment>
<dbReference type="AlphaFoldDB" id="A0ABD0JBW9"/>
<dbReference type="PROSITE" id="PS50234">
    <property type="entry name" value="VWFA"/>
    <property type="match status" value="2"/>
</dbReference>
<dbReference type="InterPro" id="IPR056603">
    <property type="entry name" value="HTH_NPRL3"/>
</dbReference>
<comment type="caution">
    <text evidence="4">The sequence shown here is derived from an EMBL/GenBank/DDBJ whole genome shotgun (WGS) entry which is preliminary data.</text>
</comment>
<evidence type="ECO:0000256" key="2">
    <source>
        <dbReference type="RuleBase" id="RU368069"/>
    </source>
</evidence>
<gene>
    <name evidence="4" type="ORF">BaRGS_00036268</name>
</gene>
<sequence length="1130" mass="124911">MSDLNPVAIILVTSGTRGDRLLFRYPFESENVQEHYARAHVINPYAFKVPEDRLNNTGKPSASAPLTKNGVLVGFEDKTLANLLAVKSPLCGRKFRVKIDDVRFVGFPVQLEHPKRSSSKLHQPQHTAATKHHRINTVNLVFALHSNIVESAIDSYHALAKQLIVALRHEEQRSQYLSTQSKTIRAVFDEVAALPEDSAQNPYRLILQRSQIANELKQVYASLVESGIVSLHINRWVEVNFCLPHKVHVIATGSKVLHLEPKEVEGCLSALRPYHGLLLMQPEDELLDSLPIDSSPALVRLVKMISPVKNLQLLSLDTDLSLSQVFVLACHLVYWGKAMVIYPVCESNEYILSPVANTLANSSLVEEFVQQFPGKSLHAELSDFSLPCQLREKRDYLDYPQLQAQRAQMVVWMLQQRLLMQLHTYVFFVPNVRQQPALSTSTATSATDSSVTNIQVVEESLFSYLMDDHSNLERAPSMSDVASVNSDESVGIPVSNVIGSGVNSSPFCKQLSKSPSLEMQNSLLKEMTPADRAAVLQCRASKSLEDLQLFVRVFPYFTGKHHVEEIMYFENLRRSQLLTLLDKFKDVLITCSHQDMATAFFSRYLSPLREEELTMLGLQVCVLLLVPITVVATVRQGAFNRGCNSNYGDDDECEVDLVIAMGVRGSKSFQLSWALPQYSAVPQGVLALVNGLVESVNFRRTRVAIIGYNWNVVTLTQFTSRKSQLGAAMYKWTPASFGASHYRAIDYSMEAFRRFGRPTAQKVVVMITDQVSDQYLMTTHAAKTARAQGITFIPVGYNDVFLNPSELVDIARNPYLVTTVPNDHYLADITDSIIYKICHTLHYCKKTTTTMPPTTTTEGTAGGSQPVEVVIVADDSESRRVFDQYNPNDLQWLNNTVTTADFESCQLAFILFSRTARVLSGLSNNAAALASAVSSISNTTAEFSITNTDMGLQAARVLLTSEGDPLAVKRIILLTDGEPSDVTATLNEATLAKNAGIQIEVMAIPQFNNQLGYLQSTLQAIASGPDDVTIISDITQLPSHTPVCPPLTVTALHSCDYCTTFLAWPRLSQYCSVAGIRIQVVAIPQCNNQLGYLQSTLQAIASGPDDVTIISDITQLPSLTPVCPPPTVSA</sequence>
<dbReference type="InterPro" id="IPR005365">
    <property type="entry name" value="Npr3"/>
</dbReference>
<dbReference type="GO" id="GO:0034198">
    <property type="term" value="P:cellular response to amino acid starvation"/>
    <property type="evidence" value="ECO:0007669"/>
    <property type="project" value="UniProtKB-UniRule"/>
</dbReference>
<dbReference type="CDD" id="cd00198">
    <property type="entry name" value="vWFA"/>
    <property type="match status" value="2"/>
</dbReference>